<evidence type="ECO:0000313" key="9">
    <source>
        <dbReference type="Proteomes" id="UP000636264"/>
    </source>
</evidence>
<keyword evidence="4 5" id="KW-0802">TPR repeat</keyword>
<dbReference type="InterPro" id="IPR017560">
    <property type="entry name" value="Cyt_c_biogenesis_CcmI"/>
</dbReference>
<evidence type="ECO:0000256" key="6">
    <source>
        <dbReference type="SAM" id="MobiDB-lite"/>
    </source>
</evidence>
<dbReference type="InterPro" id="IPR051263">
    <property type="entry name" value="C-type_cytochrome_biogenesis"/>
</dbReference>
<dbReference type="PROSITE" id="PS50005">
    <property type="entry name" value="TPR"/>
    <property type="match status" value="1"/>
</dbReference>
<dbReference type="InterPro" id="IPR019734">
    <property type="entry name" value="TPR_rpt"/>
</dbReference>
<evidence type="ECO:0000256" key="2">
    <source>
        <dbReference type="ARBA" id="ARBA00022737"/>
    </source>
</evidence>
<evidence type="ECO:0000256" key="4">
    <source>
        <dbReference type="ARBA" id="ARBA00022803"/>
    </source>
</evidence>
<name>A0A916RZX5_9HYPH</name>
<keyword evidence="3" id="KW-0201">Cytochrome c-type biogenesis</keyword>
<evidence type="ECO:0000313" key="8">
    <source>
        <dbReference type="EMBL" id="GGA75814.1"/>
    </source>
</evidence>
<evidence type="ECO:0000259" key="7">
    <source>
        <dbReference type="Pfam" id="PF23914"/>
    </source>
</evidence>
<keyword evidence="9" id="KW-1185">Reference proteome</keyword>
<dbReference type="PANTHER" id="PTHR47870">
    <property type="entry name" value="CYTOCHROME C-TYPE BIOGENESIS PROTEIN CCMH"/>
    <property type="match status" value="1"/>
</dbReference>
<dbReference type="EMBL" id="BMIF01000011">
    <property type="protein sequence ID" value="GGA75814.1"/>
    <property type="molecule type" value="Genomic_DNA"/>
</dbReference>
<sequence length="369" mass="39784">MTFWIITAVLTASASLAVMYPFLRRNDSTAEGEYDLAVYKDQLAELDRDVKRGLISTEDAAEARAEIGRRIIRMNAAASAEGGKSGAAPVVRIVAAFGILAVPVISWGLYSYLGSPGVPAMPLAERLQNDPAGSSIAELIGRAETHLASNPEDLKGWETLGPVYMRLGRYQDAARAYRQIIALGGANANTYSVLGEALVGMADGVVTAEAVASFEKTLSMDPKEPRAQFFVGLARAQEGKMDEARALWTNMLADLPENSPWREVAGQALAQRGEGTASEPANAEGQASDDQQQMIEEMVARLDARLKESPDDPEGWQRLVRSYIVLERKEDARAALERGIKALGEGSPSANDLSTFAQELGITLPEEKE</sequence>
<dbReference type="Gene3D" id="1.25.40.10">
    <property type="entry name" value="Tetratricopeptide repeat domain"/>
    <property type="match status" value="2"/>
</dbReference>
<dbReference type="NCBIfam" id="TIGR03142">
    <property type="entry name" value="cytochro_ccmI"/>
    <property type="match status" value="1"/>
</dbReference>
<dbReference type="RefSeq" id="WP_188722139.1">
    <property type="nucleotide sequence ID" value="NZ_BMIF01000011.1"/>
</dbReference>
<dbReference type="SUPFAM" id="SSF48452">
    <property type="entry name" value="TPR-like"/>
    <property type="match status" value="1"/>
</dbReference>
<feature type="domain" description="Cytochrome c-type biogenesis protein H TPR" evidence="7">
    <location>
        <begin position="145"/>
        <end position="260"/>
    </location>
</feature>
<organism evidence="8 9">
    <name type="scientific">Nitratireductor aestuarii</name>
    <dbReference type="NCBI Taxonomy" id="1735103"/>
    <lineage>
        <taxon>Bacteria</taxon>
        <taxon>Pseudomonadati</taxon>
        <taxon>Pseudomonadota</taxon>
        <taxon>Alphaproteobacteria</taxon>
        <taxon>Hyphomicrobiales</taxon>
        <taxon>Phyllobacteriaceae</taxon>
        <taxon>Nitratireductor</taxon>
    </lineage>
</organism>
<dbReference type="GO" id="GO:0030313">
    <property type="term" value="C:cell envelope"/>
    <property type="evidence" value="ECO:0007669"/>
    <property type="project" value="UniProtKB-SubCell"/>
</dbReference>
<gene>
    <name evidence="8" type="ORF">GCM10011385_32300</name>
</gene>
<dbReference type="Proteomes" id="UP000636264">
    <property type="component" value="Unassembled WGS sequence"/>
</dbReference>
<keyword evidence="2" id="KW-0677">Repeat</keyword>
<protein>
    <submittedName>
        <fullName evidence="8">C-type cytochrome biogenesis protein CcmI</fullName>
    </submittedName>
</protein>
<evidence type="ECO:0000256" key="1">
    <source>
        <dbReference type="ARBA" id="ARBA00004196"/>
    </source>
</evidence>
<evidence type="ECO:0000256" key="5">
    <source>
        <dbReference type="PROSITE-ProRule" id="PRU00339"/>
    </source>
</evidence>
<reference evidence="8" key="2">
    <citation type="submission" date="2020-09" db="EMBL/GenBank/DDBJ databases">
        <authorList>
            <person name="Sun Q."/>
            <person name="Zhou Y."/>
        </authorList>
    </citation>
    <scope>NUCLEOTIDE SEQUENCE</scope>
    <source>
        <strain evidence="8">CGMCC 1.15320</strain>
    </source>
</reference>
<dbReference type="InterPro" id="IPR011990">
    <property type="entry name" value="TPR-like_helical_dom_sf"/>
</dbReference>
<accession>A0A916RZX5</accession>
<dbReference type="PANTHER" id="PTHR47870:SF1">
    <property type="entry name" value="CYTOCHROME C-TYPE BIOGENESIS PROTEIN CCMH"/>
    <property type="match status" value="1"/>
</dbReference>
<comment type="subcellular location">
    <subcellularLocation>
        <location evidence="1">Cell envelope</location>
    </subcellularLocation>
</comment>
<feature type="repeat" description="TPR" evidence="5">
    <location>
        <begin position="154"/>
        <end position="187"/>
    </location>
</feature>
<dbReference type="GO" id="GO:0005886">
    <property type="term" value="C:plasma membrane"/>
    <property type="evidence" value="ECO:0007669"/>
    <property type="project" value="TreeGrafter"/>
</dbReference>
<dbReference type="AlphaFoldDB" id="A0A916RZX5"/>
<dbReference type="InterPro" id="IPR056413">
    <property type="entry name" value="TPR_CcmH_CycH"/>
</dbReference>
<comment type="caution">
    <text evidence="8">The sequence shown here is derived from an EMBL/GenBank/DDBJ whole genome shotgun (WGS) entry which is preliminary data.</text>
</comment>
<dbReference type="Pfam" id="PF23914">
    <property type="entry name" value="TPR_CcmH_CycH"/>
    <property type="match status" value="1"/>
</dbReference>
<feature type="region of interest" description="Disordered" evidence="6">
    <location>
        <begin position="271"/>
        <end position="290"/>
    </location>
</feature>
<dbReference type="GO" id="GO:0017004">
    <property type="term" value="P:cytochrome complex assembly"/>
    <property type="evidence" value="ECO:0007669"/>
    <property type="project" value="UniProtKB-KW"/>
</dbReference>
<evidence type="ECO:0000256" key="3">
    <source>
        <dbReference type="ARBA" id="ARBA00022748"/>
    </source>
</evidence>
<proteinExistence type="predicted"/>
<reference evidence="8" key="1">
    <citation type="journal article" date="2014" name="Int. J. Syst. Evol. Microbiol.">
        <title>Complete genome sequence of Corynebacterium casei LMG S-19264T (=DSM 44701T), isolated from a smear-ripened cheese.</title>
        <authorList>
            <consortium name="US DOE Joint Genome Institute (JGI-PGF)"/>
            <person name="Walter F."/>
            <person name="Albersmeier A."/>
            <person name="Kalinowski J."/>
            <person name="Ruckert C."/>
        </authorList>
    </citation>
    <scope>NUCLEOTIDE SEQUENCE</scope>
    <source>
        <strain evidence="8">CGMCC 1.15320</strain>
    </source>
</reference>